<evidence type="ECO:0008006" key="5">
    <source>
        <dbReference type="Google" id="ProtNLM"/>
    </source>
</evidence>
<proteinExistence type="predicted"/>
<evidence type="ECO:0000256" key="2">
    <source>
        <dbReference type="SAM" id="Phobius"/>
    </source>
</evidence>
<evidence type="ECO:0000313" key="3">
    <source>
        <dbReference type="EMBL" id="QAY61965.1"/>
    </source>
</evidence>
<protein>
    <recommendedName>
        <fullName evidence="5">Lipopolysaccharide biosynthesis protein</fullName>
    </recommendedName>
</protein>
<organism evidence="3 4">
    <name type="scientific">Xylanimonas allomyrinae</name>
    <dbReference type="NCBI Taxonomy" id="2509459"/>
    <lineage>
        <taxon>Bacteria</taxon>
        <taxon>Bacillati</taxon>
        <taxon>Actinomycetota</taxon>
        <taxon>Actinomycetes</taxon>
        <taxon>Micrococcales</taxon>
        <taxon>Promicromonosporaceae</taxon>
        <taxon>Xylanimonas</taxon>
    </lineage>
</organism>
<keyword evidence="2" id="KW-0472">Membrane</keyword>
<accession>A0A4P6EI26</accession>
<reference evidence="3 4" key="1">
    <citation type="submission" date="2019-01" db="EMBL/GenBank/DDBJ databases">
        <title>Genome sequencing of strain 2JSPR-7.</title>
        <authorList>
            <person name="Heo J."/>
            <person name="Kim S.-J."/>
            <person name="Kim J.-S."/>
            <person name="Hong S.-B."/>
            <person name="Kwon S.-W."/>
        </authorList>
    </citation>
    <scope>NUCLEOTIDE SEQUENCE [LARGE SCALE GENOMIC DNA]</scope>
    <source>
        <strain evidence="3 4">2JSPR-7</strain>
    </source>
</reference>
<dbReference type="RefSeq" id="WP_129201641.1">
    <property type="nucleotide sequence ID" value="NZ_CP035495.1"/>
</dbReference>
<dbReference type="Proteomes" id="UP000291758">
    <property type="component" value="Chromosome"/>
</dbReference>
<dbReference type="OrthoDB" id="5179260at2"/>
<dbReference type="AlphaFoldDB" id="A0A4P6EI26"/>
<evidence type="ECO:0000256" key="1">
    <source>
        <dbReference type="SAM" id="MobiDB-lite"/>
    </source>
</evidence>
<dbReference type="EMBL" id="CP035495">
    <property type="protein sequence ID" value="QAY61965.1"/>
    <property type="molecule type" value="Genomic_DNA"/>
</dbReference>
<dbReference type="KEGG" id="xyl:ET495_00090"/>
<feature type="transmembrane region" description="Helical" evidence="2">
    <location>
        <begin position="181"/>
        <end position="206"/>
    </location>
</feature>
<keyword evidence="2" id="KW-1133">Transmembrane helix</keyword>
<evidence type="ECO:0000313" key="4">
    <source>
        <dbReference type="Proteomes" id="UP000291758"/>
    </source>
</evidence>
<keyword evidence="4" id="KW-1185">Reference proteome</keyword>
<name>A0A4P6EI26_9MICO</name>
<sequence length="235" mass="24894">MNARTVLHAVRHRWYVCALVCAAFAVFGVTQMQGGGTYYSKTAVWFSINMPPPLMPDSGADTPDVIAFAGAIATQLNNGRAPASYSSPDAPYYGAGVRQGVLVGIRDVGGQWANWFTRAVIDLQIVGPSEEWVTQQQDGLMARIQQAVHLRSAGSDEASPDTVNVQVEQFTQGVEHVEPSLVMRAMACAALGLAAILAGGLASVAADSAGHRITARRRPLTAANESTTESETSHP</sequence>
<gene>
    <name evidence="3" type="ORF">ET495_00090</name>
</gene>
<feature type="region of interest" description="Disordered" evidence="1">
    <location>
        <begin position="216"/>
        <end position="235"/>
    </location>
</feature>
<keyword evidence="2" id="KW-0812">Transmembrane</keyword>
<feature type="compositionally biased region" description="Low complexity" evidence="1">
    <location>
        <begin position="225"/>
        <end position="235"/>
    </location>
</feature>